<evidence type="ECO:0000313" key="2">
    <source>
        <dbReference type="Proteomes" id="UP000190341"/>
    </source>
</evidence>
<dbReference type="AlphaFoldDB" id="A0A1T5ILV9"/>
<accession>A0A1T5ILV9</accession>
<organism evidence="1 2">
    <name type="scientific">Pseudoxanthomonas indica</name>
    <dbReference type="NCBI Taxonomy" id="428993"/>
    <lineage>
        <taxon>Bacteria</taxon>
        <taxon>Pseudomonadati</taxon>
        <taxon>Pseudomonadota</taxon>
        <taxon>Gammaproteobacteria</taxon>
        <taxon>Lysobacterales</taxon>
        <taxon>Lysobacteraceae</taxon>
        <taxon>Pseudoxanthomonas</taxon>
    </lineage>
</organism>
<proteinExistence type="predicted"/>
<dbReference type="EMBL" id="FUZV01000001">
    <property type="protein sequence ID" value="SKC39943.1"/>
    <property type="molecule type" value="Genomic_DNA"/>
</dbReference>
<protein>
    <submittedName>
        <fullName evidence="1">Uncharacterized protein</fullName>
    </submittedName>
</protein>
<keyword evidence="2" id="KW-1185">Reference proteome</keyword>
<gene>
    <name evidence="1" type="ORF">SAMN06296058_0051</name>
</gene>
<dbReference type="OrthoDB" id="5956564at2"/>
<dbReference type="RefSeq" id="WP_079722503.1">
    <property type="nucleotide sequence ID" value="NZ_BMCL01000003.1"/>
</dbReference>
<reference evidence="1 2" key="1">
    <citation type="submission" date="2017-02" db="EMBL/GenBank/DDBJ databases">
        <authorList>
            <person name="Peterson S.W."/>
        </authorList>
    </citation>
    <scope>NUCLEOTIDE SEQUENCE [LARGE SCALE GENOMIC DNA]</scope>
    <source>
        <strain evidence="1 2">P15</strain>
    </source>
</reference>
<evidence type="ECO:0000313" key="1">
    <source>
        <dbReference type="EMBL" id="SKC39943.1"/>
    </source>
</evidence>
<name>A0A1T5ILV9_9GAMM</name>
<sequence length="79" mass="8394">MQYAIPLDHAGLDLVALEAQLLNFDPAGVVDYDPASARLRISTVVLAIELVFILEQAGHRVPLSHIEHVPSVCCGGCSG</sequence>
<dbReference type="STRING" id="428993.SAMN06296058_0051"/>
<dbReference type="Proteomes" id="UP000190341">
    <property type="component" value="Unassembled WGS sequence"/>
</dbReference>